<protein>
    <submittedName>
        <fullName evidence="3">Uncharacterized protein</fullName>
    </submittedName>
</protein>
<evidence type="ECO:0000256" key="2">
    <source>
        <dbReference type="SAM" id="SignalP"/>
    </source>
</evidence>
<keyword evidence="2" id="KW-0732">Signal</keyword>
<accession>A0A937KCV8</accession>
<name>A0A937KCV8_9BACT</name>
<comment type="caution">
    <text evidence="3">The sequence shown here is derived from an EMBL/GenBank/DDBJ whole genome shotgun (WGS) entry which is preliminary data.</text>
</comment>
<feature type="compositionally biased region" description="Basic and acidic residues" evidence="1">
    <location>
        <begin position="31"/>
        <end position="40"/>
    </location>
</feature>
<evidence type="ECO:0000313" key="3">
    <source>
        <dbReference type="EMBL" id="MBL6447814.1"/>
    </source>
</evidence>
<dbReference type="Proteomes" id="UP000614216">
    <property type="component" value="Unassembled WGS sequence"/>
</dbReference>
<proteinExistence type="predicted"/>
<sequence>MKKLSVYLVCAFAFYFTACEDTNDANPQPEVKTENEEVSKGDASSRVAQNSAVPQEVVDLAKNVYGSNTLPALTVAFTYSRGDSNINLEDGWSFYVYDTPESGCVLGNGDGRYYPGYLITEEGFAFVEAEDMCGYGTYNVDNRQGGWFDYVCGPSGFSFDYNGEPVFVLVRLWCE</sequence>
<evidence type="ECO:0000256" key="1">
    <source>
        <dbReference type="SAM" id="MobiDB-lite"/>
    </source>
</evidence>
<dbReference type="EMBL" id="JAEUGD010000053">
    <property type="protein sequence ID" value="MBL6447814.1"/>
    <property type="molecule type" value="Genomic_DNA"/>
</dbReference>
<feature type="signal peptide" evidence="2">
    <location>
        <begin position="1"/>
        <end position="18"/>
    </location>
</feature>
<keyword evidence="4" id="KW-1185">Reference proteome</keyword>
<reference evidence="3" key="1">
    <citation type="submission" date="2021-01" db="EMBL/GenBank/DDBJ databases">
        <title>Fulvivirga kasyanovii gen. nov., sp nov., a novel member of the phylum Bacteroidetes isolated from seawater in a mussel farm.</title>
        <authorList>
            <person name="Zhao L.-H."/>
            <person name="Wang Z.-J."/>
        </authorList>
    </citation>
    <scope>NUCLEOTIDE SEQUENCE</scope>
    <source>
        <strain evidence="3">29W222</strain>
    </source>
</reference>
<organism evidence="3 4">
    <name type="scientific">Fulvivirga marina</name>
    <dbReference type="NCBI Taxonomy" id="2494733"/>
    <lineage>
        <taxon>Bacteria</taxon>
        <taxon>Pseudomonadati</taxon>
        <taxon>Bacteroidota</taxon>
        <taxon>Cytophagia</taxon>
        <taxon>Cytophagales</taxon>
        <taxon>Fulvivirgaceae</taxon>
        <taxon>Fulvivirga</taxon>
    </lineage>
</organism>
<gene>
    <name evidence="3" type="ORF">JMN32_15955</name>
</gene>
<feature type="chain" id="PRO_5036956968" evidence="2">
    <location>
        <begin position="19"/>
        <end position="175"/>
    </location>
</feature>
<evidence type="ECO:0000313" key="4">
    <source>
        <dbReference type="Proteomes" id="UP000614216"/>
    </source>
</evidence>
<dbReference type="RefSeq" id="WP_202857348.1">
    <property type="nucleotide sequence ID" value="NZ_JAEUGD010000053.1"/>
</dbReference>
<dbReference type="AlphaFoldDB" id="A0A937KCV8"/>
<feature type="region of interest" description="Disordered" evidence="1">
    <location>
        <begin position="25"/>
        <end position="50"/>
    </location>
</feature>